<evidence type="ECO:0000313" key="3">
    <source>
        <dbReference type="Proteomes" id="UP000729357"/>
    </source>
</evidence>
<proteinExistence type="predicted"/>
<comment type="caution">
    <text evidence="2">The sequence shown here is derived from an EMBL/GenBank/DDBJ whole genome shotgun (WGS) entry which is preliminary data.</text>
</comment>
<gene>
    <name evidence="2" type="ORF">KCU98_g158</name>
</gene>
<feature type="non-terminal residue" evidence="2">
    <location>
        <position position="150"/>
    </location>
</feature>
<accession>A0A9P8G5K3</accession>
<evidence type="ECO:0000313" key="2">
    <source>
        <dbReference type="EMBL" id="KAG9991805.1"/>
    </source>
</evidence>
<dbReference type="EMBL" id="JAHFXS010000001">
    <property type="protein sequence ID" value="KAG9991805.1"/>
    <property type="molecule type" value="Genomic_DNA"/>
</dbReference>
<organism evidence="2 3">
    <name type="scientific">Aureobasidium melanogenum</name>
    <name type="common">Aureobasidium pullulans var. melanogenum</name>
    <dbReference type="NCBI Taxonomy" id="46634"/>
    <lineage>
        <taxon>Eukaryota</taxon>
        <taxon>Fungi</taxon>
        <taxon>Dikarya</taxon>
        <taxon>Ascomycota</taxon>
        <taxon>Pezizomycotina</taxon>
        <taxon>Dothideomycetes</taxon>
        <taxon>Dothideomycetidae</taxon>
        <taxon>Dothideales</taxon>
        <taxon>Saccotheciaceae</taxon>
        <taxon>Aureobasidium</taxon>
    </lineage>
</organism>
<protein>
    <submittedName>
        <fullName evidence="2">Uncharacterized protein</fullName>
    </submittedName>
</protein>
<evidence type="ECO:0000256" key="1">
    <source>
        <dbReference type="SAM" id="MobiDB-lite"/>
    </source>
</evidence>
<feature type="region of interest" description="Disordered" evidence="1">
    <location>
        <begin position="127"/>
        <end position="150"/>
    </location>
</feature>
<sequence>MPSNFGLCSLLPPAGFCSTSMYCCCIALLLALASLLSIFPASAHDPLDRLIHFLLTHIWEAEKHISGCGGEWRVQRHDVGDQVCEISLYVDEVRLIERGDASLQNFCADEFADLGCRWGVGGKGWENRAQNTADEGTTALGEDESTHSEL</sequence>
<name>A0A9P8G5K3_AURME</name>
<dbReference type="Proteomes" id="UP000729357">
    <property type="component" value="Unassembled WGS sequence"/>
</dbReference>
<keyword evidence="3" id="KW-1185">Reference proteome</keyword>
<reference evidence="2" key="1">
    <citation type="journal article" date="2021" name="J Fungi (Basel)">
        <title>Virulence traits and population genomics of the black yeast Aureobasidium melanogenum.</title>
        <authorList>
            <person name="Cernosa A."/>
            <person name="Sun X."/>
            <person name="Gostincar C."/>
            <person name="Fang C."/>
            <person name="Gunde-Cimerman N."/>
            <person name="Song Z."/>
        </authorList>
    </citation>
    <scope>NUCLEOTIDE SEQUENCE</scope>
    <source>
        <strain evidence="2">EXF-9298</strain>
    </source>
</reference>
<dbReference type="AlphaFoldDB" id="A0A9P8G5K3"/>
<reference evidence="2" key="2">
    <citation type="submission" date="2021-08" db="EMBL/GenBank/DDBJ databases">
        <authorList>
            <person name="Gostincar C."/>
            <person name="Sun X."/>
            <person name="Song Z."/>
            <person name="Gunde-Cimerman N."/>
        </authorList>
    </citation>
    <scope>NUCLEOTIDE SEQUENCE</scope>
    <source>
        <strain evidence="2">EXF-9298</strain>
    </source>
</reference>